<dbReference type="InterPro" id="IPR020802">
    <property type="entry name" value="TesA-like"/>
</dbReference>
<dbReference type="PANTHER" id="PTHR11487:SF0">
    <property type="entry name" value="S-ACYL FATTY ACID SYNTHASE THIOESTERASE, MEDIUM CHAIN"/>
    <property type="match status" value="1"/>
</dbReference>
<keyword evidence="2" id="KW-0378">Hydrolase</keyword>
<feature type="domain" description="Thioesterase TesA-like" evidence="3">
    <location>
        <begin position="21"/>
        <end position="242"/>
    </location>
</feature>
<gene>
    <name evidence="4" type="ORF">ACFSKX_13780</name>
</gene>
<organism evidence="4 5">
    <name type="scientific">Microbulbifer halophilus</name>
    <dbReference type="NCBI Taxonomy" id="453963"/>
    <lineage>
        <taxon>Bacteria</taxon>
        <taxon>Pseudomonadati</taxon>
        <taxon>Pseudomonadota</taxon>
        <taxon>Gammaproteobacteria</taxon>
        <taxon>Cellvibrionales</taxon>
        <taxon>Microbulbiferaceae</taxon>
        <taxon>Microbulbifer</taxon>
    </lineage>
</organism>
<reference evidence="5" key="1">
    <citation type="journal article" date="2019" name="Int. J. Syst. Evol. Microbiol.">
        <title>The Global Catalogue of Microorganisms (GCM) 10K type strain sequencing project: providing services to taxonomists for standard genome sequencing and annotation.</title>
        <authorList>
            <consortium name="The Broad Institute Genomics Platform"/>
            <consortium name="The Broad Institute Genome Sequencing Center for Infectious Disease"/>
            <person name="Wu L."/>
            <person name="Ma J."/>
        </authorList>
    </citation>
    <scope>NUCLEOTIDE SEQUENCE [LARGE SCALE GENOMIC DNA]</scope>
    <source>
        <strain evidence="5">KCTC 12848</strain>
    </source>
</reference>
<dbReference type="Proteomes" id="UP001597425">
    <property type="component" value="Unassembled WGS sequence"/>
</dbReference>
<comment type="caution">
    <text evidence="4">The sequence shown here is derived from an EMBL/GenBank/DDBJ whole genome shotgun (WGS) entry which is preliminary data.</text>
</comment>
<dbReference type="Gene3D" id="3.40.50.1820">
    <property type="entry name" value="alpha/beta hydrolase"/>
    <property type="match status" value="1"/>
</dbReference>
<dbReference type="InterPro" id="IPR012223">
    <property type="entry name" value="TEII"/>
</dbReference>
<evidence type="ECO:0000259" key="3">
    <source>
        <dbReference type="SMART" id="SM00824"/>
    </source>
</evidence>
<sequence length="261" mass="29353">MKNSKWFLVHGDRPAPAYRVFCFPYAGASASLAVFREWASFLPADVQLIAVELPGRGRRYGTPLVRSLHSLVEQILTAIRPLTGLPYTFVGHSIGALLAFELARAMRDKGLRLPETLLVSGKRAPQLPHKQRLHLLPDNELILALKDYNGTPDAVLEHPELMELFLPILRADFSLAETYRHIPAAPLPIPIHAYGGVDDPGVKQECLEPWRSHTSTDFNLEMLPGDHFFIEKEARQAMRERLVARIVETRNKNAQMPPVFA</sequence>
<evidence type="ECO:0000313" key="5">
    <source>
        <dbReference type="Proteomes" id="UP001597425"/>
    </source>
</evidence>
<dbReference type="SMART" id="SM00824">
    <property type="entry name" value="PKS_TE"/>
    <property type="match status" value="1"/>
</dbReference>
<dbReference type="PANTHER" id="PTHR11487">
    <property type="entry name" value="THIOESTERASE"/>
    <property type="match status" value="1"/>
</dbReference>
<evidence type="ECO:0000256" key="1">
    <source>
        <dbReference type="ARBA" id="ARBA00007169"/>
    </source>
</evidence>
<dbReference type="RefSeq" id="WP_265723189.1">
    <property type="nucleotide sequence ID" value="NZ_JAPIVK010000040.1"/>
</dbReference>
<dbReference type="Pfam" id="PF00975">
    <property type="entry name" value="Thioesterase"/>
    <property type="match status" value="1"/>
</dbReference>
<dbReference type="EMBL" id="JBHUJD010000018">
    <property type="protein sequence ID" value="MFD2311492.1"/>
    <property type="molecule type" value="Genomic_DNA"/>
</dbReference>
<name>A0ABW5EDG5_9GAMM</name>
<evidence type="ECO:0000313" key="4">
    <source>
        <dbReference type="EMBL" id="MFD2311492.1"/>
    </source>
</evidence>
<dbReference type="InterPro" id="IPR029058">
    <property type="entry name" value="AB_hydrolase_fold"/>
</dbReference>
<evidence type="ECO:0000256" key="2">
    <source>
        <dbReference type="ARBA" id="ARBA00022801"/>
    </source>
</evidence>
<proteinExistence type="inferred from homology"/>
<protein>
    <submittedName>
        <fullName evidence="4">Thioesterase II family protein</fullName>
    </submittedName>
</protein>
<keyword evidence="5" id="KW-1185">Reference proteome</keyword>
<comment type="similarity">
    <text evidence="1">Belongs to the thioesterase family.</text>
</comment>
<accession>A0ABW5EDG5</accession>
<dbReference type="SUPFAM" id="SSF53474">
    <property type="entry name" value="alpha/beta-Hydrolases"/>
    <property type="match status" value="1"/>
</dbReference>
<dbReference type="InterPro" id="IPR001031">
    <property type="entry name" value="Thioesterase"/>
</dbReference>